<evidence type="ECO:0000313" key="14">
    <source>
        <dbReference type="Proteomes" id="UP000295210"/>
    </source>
</evidence>
<dbReference type="InterPro" id="IPR006371">
    <property type="entry name" value="Polyprenyltransferase_UbiA-li"/>
</dbReference>
<comment type="caution">
    <text evidence="13">The sequence shown here is derived from an EMBL/GenBank/DDBJ whole genome shotgun (WGS) entry which is preliminary data.</text>
</comment>
<feature type="transmembrane region" description="Helical" evidence="12">
    <location>
        <begin position="216"/>
        <end position="247"/>
    </location>
</feature>
<name>A0A4R1L7S7_9BACT</name>
<feature type="transmembrane region" description="Helical" evidence="12">
    <location>
        <begin position="111"/>
        <end position="128"/>
    </location>
</feature>
<evidence type="ECO:0000256" key="12">
    <source>
        <dbReference type="SAM" id="Phobius"/>
    </source>
</evidence>
<evidence type="ECO:0000256" key="3">
    <source>
        <dbReference type="ARBA" id="ARBA00005985"/>
    </source>
</evidence>
<keyword evidence="10 12" id="KW-0472">Membrane</keyword>
<evidence type="ECO:0000256" key="9">
    <source>
        <dbReference type="ARBA" id="ARBA00022989"/>
    </source>
</evidence>
<keyword evidence="8 12" id="KW-0812">Transmembrane</keyword>
<evidence type="ECO:0000256" key="7">
    <source>
        <dbReference type="ARBA" id="ARBA00022688"/>
    </source>
</evidence>
<feature type="transmembrane region" description="Helical" evidence="12">
    <location>
        <begin position="43"/>
        <end position="64"/>
    </location>
</feature>
<accession>A0A4R1L7S7</accession>
<feature type="transmembrane region" description="Helical" evidence="12">
    <location>
        <begin position="192"/>
        <end position="210"/>
    </location>
</feature>
<keyword evidence="9 12" id="KW-1133">Transmembrane helix</keyword>
<evidence type="ECO:0000256" key="10">
    <source>
        <dbReference type="ARBA" id="ARBA00023136"/>
    </source>
</evidence>
<comment type="similarity">
    <text evidence="3">Belongs to the UbiA prenyltransferase family.</text>
</comment>
<organism evidence="13 14">
    <name type="scientific">Acidipila rosea</name>
    <dbReference type="NCBI Taxonomy" id="768535"/>
    <lineage>
        <taxon>Bacteria</taxon>
        <taxon>Pseudomonadati</taxon>
        <taxon>Acidobacteriota</taxon>
        <taxon>Terriglobia</taxon>
        <taxon>Terriglobales</taxon>
        <taxon>Acidobacteriaceae</taxon>
        <taxon>Acidipila</taxon>
    </lineage>
</organism>
<proteinExistence type="inferred from homology"/>
<dbReference type="AlphaFoldDB" id="A0A4R1L7S7"/>
<dbReference type="Proteomes" id="UP000295210">
    <property type="component" value="Unassembled WGS sequence"/>
</dbReference>
<dbReference type="Pfam" id="PF01040">
    <property type="entry name" value="UbiA"/>
    <property type="match status" value="1"/>
</dbReference>
<keyword evidence="14" id="KW-1185">Reference proteome</keyword>
<dbReference type="InterPro" id="IPR039653">
    <property type="entry name" value="Prenyltransferase"/>
</dbReference>
<gene>
    <name evidence="13" type="ORF">C7378_1900</name>
</gene>
<dbReference type="FunFam" id="1.20.120.1780:FF:000001">
    <property type="entry name" value="4-hydroxybenzoate octaprenyltransferase"/>
    <property type="match status" value="1"/>
</dbReference>
<comment type="cofactor">
    <cofactor evidence="1">
        <name>Mg(2+)</name>
        <dbReference type="ChEBI" id="CHEBI:18420"/>
    </cofactor>
</comment>
<keyword evidence="7" id="KW-0831">Ubiquinone biosynthesis</keyword>
<dbReference type="CDD" id="cd13959">
    <property type="entry name" value="PT_UbiA_COQ2"/>
    <property type="match status" value="1"/>
</dbReference>
<dbReference type="FunFam" id="1.10.357.140:FF:000008">
    <property type="entry name" value="4-hydroxybenzoate octaprenyltransferase"/>
    <property type="match status" value="1"/>
</dbReference>
<dbReference type="GO" id="GO:0008412">
    <property type="term" value="F:4-hydroxybenzoate polyprenyltransferase activity"/>
    <property type="evidence" value="ECO:0007669"/>
    <property type="project" value="UniProtKB-EC"/>
</dbReference>
<keyword evidence="4" id="KW-1003">Cell membrane</keyword>
<evidence type="ECO:0000256" key="1">
    <source>
        <dbReference type="ARBA" id="ARBA00001946"/>
    </source>
</evidence>
<feature type="transmembrane region" description="Helical" evidence="12">
    <location>
        <begin position="161"/>
        <end position="180"/>
    </location>
</feature>
<dbReference type="GO" id="GO:0005886">
    <property type="term" value="C:plasma membrane"/>
    <property type="evidence" value="ECO:0007669"/>
    <property type="project" value="TreeGrafter"/>
</dbReference>
<dbReference type="RefSeq" id="WP_131995113.1">
    <property type="nucleotide sequence ID" value="NZ_SMGK01000002.1"/>
</dbReference>
<dbReference type="NCBIfam" id="TIGR01475">
    <property type="entry name" value="ubiA_other"/>
    <property type="match status" value="1"/>
</dbReference>
<evidence type="ECO:0000313" key="13">
    <source>
        <dbReference type="EMBL" id="TCK74278.1"/>
    </source>
</evidence>
<evidence type="ECO:0000256" key="2">
    <source>
        <dbReference type="ARBA" id="ARBA00004141"/>
    </source>
</evidence>
<protein>
    <recommendedName>
        <fullName evidence="11">4-hydroxybenzoate polyprenyltransferase</fullName>
        <ecNumber evidence="11">2.5.1.39</ecNumber>
    </recommendedName>
</protein>
<comment type="subcellular location">
    <subcellularLocation>
        <location evidence="2">Membrane</location>
        <topology evidence="2">Multi-pass membrane protein</topology>
    </subcellularLocation>
</comment>
<dbReference type="InterPro" id="IPR044878">
    <property type="entry name" value="UbiA_sf"/>
</dbReference>
<keyword evidence="5" id="KW-0997">Cell inner membrane</keyword>
<reference evidence="13 14" key="1">
    <citation type="submission" date="2019-03" db="EMBL/GenBank/DDBJ databases">
        <title>Genomic Encyclopedia of Type Strains, Phase IV (KMG-IV): sequencing the most valuable type-strain genomes for metagenomic binning, comparative biology and taxonomic classification.</title>
        <authorList>
            <person name="Goeker M."/>
        </authorList>
    </citation>
    <scope>NUCLEOTIDE SEQUENCE [LARGE SCALE GENOMIC DNA]</scope>
    <source>
        <strain evidence="13 14">DSM 103428</strain>
    </source>
</reference>
<feature type="transmembrane region" description="Helical" evidence="12">
    <location>
        <begin position="85"/>
        <end position="105"/>
    </location>
</feature>
<dbReference type="OrthoDB" id="9782418at2"/>
<feature type="transmembrane region" description="Helical" evidence="12">
    <location>
        <begin position="135"/>
        <end position="155"/>
    </location>
</feature>
<dbReference type="EC" id="2.5.1.39" evidence="11"/>
<dbReference type="GO" id="GO:0006744">
    <property type="term" value="P:ubiquinone biosynthetic process"/>
    <property type="evidence" value="ECO:0007669"/>
    <property type="project" value="UniProtKB-KW"/>
</dbReference>
<feature type="transmembrane region" description="Helical" evidence="12">
    <location>
        <begin position="259"/>
        <end position="285"/>
    </location>
</feature>
<evidence type="ECO:0000256" key="5">
    <source>
        <dbReference type="ARBA" id="ARBA00022519"/>
    </source>
</evidence>
<dbReference type="EMBL" id="SMGK01000002">
    <property type="protein sequence ID" value="TCK74278.1"/>
    <property type="molecule type" value="Genomic_DNA"/>
</dbReference>
<dbReference type="PANTHER" id="PTHR11048:SF28">
    <property type="entry name" value="4-HYDROXYBENZOATE POLYPRENYLTRANSFERASE, MITOCHONDRIAL"/>
    <property type="match status" value="1"/>
</dbReference>
<dbReference type="Gene3D" id="1.20.120.1780">
    <property type="entry name" value="UbiA prenyltransferase"/>
    <property type="match status" value="1"/>
</dbReference>
<dbReference type="InterPro" id="IPR000537">
    <property type="entry name" value="UbiA_prenyltransferase"/>
</dbReference>
<evidence type="ECO:0000256" key="11">
    <source>
        <dbReference type="ARBA" id="ARBA00034524"/>
    </source>
</evidence>
<evidence type="ECO:0000256" key="6">
    <source>
        <dbReference type="ARBA" id="ARBA00022679"/>
    </source>
</evidence>
<dbReference type="Gene3D" id="1.10.357.140">
    <property type="entry name" value="UbiA prenyltransferase"/>
    <property type="match status" value="1"/>
</dbReference>
<evidence type="ECO:0000256" key="4">
    <source>
        <dbReference type="ARBA" id="ARBA00022475"/>
    </source>
</evidence>
<evidence type="ECO:0000256" key="8">
    <source>
        <dbReference type="ARBA" id="ARBA00022692"/>
    </source>
</evidence>
<dbReference type="PANTHER" id="PTHR11048">
    <property type="entry name" value="PRENYLTRANSFERASES"/>
    <property type="match status" value="1"/>
</dbReference>
<keyword evidence="6 13" id="KW-0808">Transferase</keyword>
<sequence length="287" mass="31474">MALFRSIGITLEMIKWEHSIFALPFALTGAVLAAEGWPRPAQLLWIIVCMVTARSAAMAFNRWADADLDAANPRTAMRALPAGHLSRTFVGGFTIVSAALFILATAQLNRLTLWLSPFALAIVLLYSYTKRITRWSHLFLGLALGVAPSAAWIAIRGTLDPRILVLTFAVLFWVAGFDVLYACQDAEHDRTVGLNSVPAAIGVHAAFWIARLMHVVMLALLVWLVWLFSLGTVAYVGLIVVAALLLYEHLIVSPKDLSRLNAAFFTMNGVISVVFFLFTAAAVLLHR</sequence>